<gene>
    <name evidence="2" type="ORF">AVDCRST_MAG66-4880</name>
</gene>
<keyword evidence="2" id="KW-0808">Transferase</keyword>
<dbReference type="AlphaFoldDB" id="A0A6J4QR42"/>
<feature type="region of interest" description="Disordered" evidence="1">
    <location>
        <begin position="17"/>
        <end position="386"/>
    </location>
</feature>
<feature type="compositionally biased region" description="Low complexity" evidence="1">
    <location>
        <begin position="17"/>
        <end position="26"/>
    </location>
</feature>
<feature type="compositionally biased region" description="Basic and acidic residues" evidence="1">
    <location>
        <begin position="159"/>
        <end position="173"/>
    </location>
</feature>
<dbReference type="EMBL" id="CADCUS010000622">
    <property type="protein sequence ID" value="CAA9448047.1"/>
    <property type="molecule type" value="Genomic_DNA"/>
</dbReference>
<feature type="compositionally biased region" description="Basic residues" evidence="1">
    <location>
        <begin position="122"/>
        <end position="131"/>
    </location>
</feature>
<feature type="compositionally biased region" description="Low complexity" evidence="1">
    <location>
        <begin position="365"/>
        <end position="386"/>
    </location>
</feature>
<feature type="compositionally biased region" description="Low complexity" evidence="1">
    <location>
        <begin position="307"/>
        <end position="316"/>
    </location>
</feature>
<evidence type="ECO:0000256" key="1">
    <source>
        <dbReference type="SAM" id="MobiDB-lite"/>
    </source>
</evidence>
<feature type="compositionally biased region" description="Basic residues" evidence="1">
    <location>
        <begin position="290"/>
        <end position="306"/>
    </location>
</feature>
<feature type="compositionally biased region" description="Basic residues" evidence="1">
    <location>
        <begin position="27"/>
        <end position="59"/>
    </location>
</feature>
<organism evidence="2">
    <name type="scientific">uncultured Pseudonocardia sp</name>
    <dbReference type="NCBI Taxonomy" id="211455"/>
    <lineage>
        <taxon>Bacteria</taxon>
        <taxon>Bacillati</taxon>
        <taxon>Actinomycetota</taxon>
        <taxon>Actinomycetes</taxon>
        <taxon>Pseudonocardiales</taxon>
        <taxon>Pseudonocardiaceae</taxon>
        <taxon>Pseudonocardia</taxon>
        <taxon>environmental samples</taxon>
    </lineage>
</organism>
<feature type="compositionally biased region" description="Gly residues" evidence="1">
    <location>
        <begin position="91"/>
        <end position="111"/>
    </location>
</feature>
<dbReference type="GO" id="GO:0016740">
    <property type="term" value="F:transferase activity"/>
    <property type="evidence" value="ECO:0007669"/>
    <property type="project" value="UniProtKB-KW"/>
</dbReference>
<feature type="compositionally biased region" description="Basic residues" evidence="1">
    <location>
        <begin position="319"/>
        <end position="337"/>
    </location>
</feature>
<accession>A0A6J4QR42</accession>
<protein>
    <submittedName>
        <fullName evidence="2">Glycosyltransferase</fullName>
    </submittedName>
</protein>
<evidence type="ECO:0000313" key="2">
    <source>
        <dbReference type="EMBL" id="CAA9448047.1"/>
    </source>
</evidence>
<feature type="non-terminal residue" evidence="2">
    <location>
        <position position="1"/>
    </location>
</feature>
<feature type="compositionally biased region" description="Low complexity" evidence="1">
    <location>
        <begin position="146"/>
        <end position="158"/>
    </location>
</feature>
<reference evidence="2" key="1">
    <citation type="submission" date="2020-02" db="EMBL/GenBank/DDBJ databases">
        <authorList>
            <person name="Meier V. D."/>
        </authorList>
    </citation>
    <scope>NUCLEOTIDE SEQUENCE</scope>
    <source>
        <strain evidence="2">AVDCRST_MAG66</strain>
    </source>
</reference>
<name>A0A6J4QR42_9PSEU</name>
<proteinExistence type="predicted"/>
<feature type="non-terminal residue" evidence="2">
    <location>
        <position position="386"/>
    </location>
</feature>
<feature type="compositionally biased region" description="Low complexity" evidence="1">
    <location>
        <begin position="176"/>
        <end position="200"/>
    </location>
</feature>
<sequence length="386" mass="40562">ANDLHYLGLAVPPARRRAAGVGVPRCGARRARRDRARAGRRRRRHRAARRRDRRGRRRHPGDGPGLPGDDDRCRCTTATRRRTPGPADGAGPCGVDGGRSGRGRAGMAGGRRGVRDDDHGRSRGGRCRGRSRGPPSLRHGPARQGGVVSAGPAAAARRTSPDRGVRPAGDRHGRPAARGPAAAGRPRPGGRPDTADAPRPLQRPRRAADGVGRSPGPSAGGRDVGSHDRPARPAALPGGAGNDGRRRAGRRCRRGRGGEPAGAAAADARERAGGRRHPPAPRPPAVRSRREPRRGEHHPHRARLRAAPRSGAATTRPPRPLRARRGSGCGRRAHRGRGDRGSAPAPGGRPARGRDRTGRRRGAASRDGPSTRPGGPRPRAGVARSV</sequence>